<accession>A0A2M9XAZ8</accession>
<feature type="domain" description="YdhG-like" evidence="1">
    <location>
        <begin position="28"/>
        <end position="136"/>
    </location>
</feature>
<dbReference type="EMBL" id="NPDN01000007">
    <property type="protein sequence ID" value="PJZ24863.1"/>
    <property type="molecule type" value="Genomic_DNA"/>
</dbReference>
<dbReference type="InterPro" id="IPR014922">
    <property type="entry name" value="YdhG-like"/>
</dbReference>
<sequence>MTQKKKGIQKFTNSDVAETFSNYSPAVREKLFRLRELIFETAKEIQEVGRIEEVLKWGQPSYITPESKSGTTIRIDALKGESKEYAIFFHCQTDLISRFRKLYPKTFHFEGNRSIIFSENTKLPEKELKQCISFALTYHSDKKKKPN</sequence>
<proteinExistence type="predicted"/>
<dbReference type="RefSeq" id="WP_100707553.1">
    <property type="nucleotide sequence ID" value="NZ_NPDL01000006.1"/>
</dbReference>
<keyword evidence="3" id="KW-1185">Reference proteome</keyword>
<dbReference type="Pfam" id="PF08818">
    <property type="entry name" value="DUF1801"/>
    <property type="match status" value="1"/>
</dbReference>
<name>A0A2M9XAZ8_9LEPT</name>
<evidence type="ECO:0000313" key="3">
    <source>
        <dbReference type="Proteomes" id="UP000232196"/>
    </source>
</evidence>
<dbReference type="OrthoDB" id="328972at2"/>
<reference evidence="2 3" key="1">
    <citation type="submission" date="2017-07" db="EMBL/GenBank/DDBJ databases">
        <title>Leptospira spp. isolated from tropical soils.</title>
        <authorList>
            <person name="Thibeaux R."/>
            <person name="Iraola G."/>
            <person name="Ferres I."/>
            <person name="Bierque E."/>
            <person name="Girault D."/>
            <person name="Soupe-Gilbert M.-E."/>
            <person name="Picardeau M."/>
            <person name="Goarant C."/>
        </authorList>
    </citation>
    <scope>NUCLEOTIDE SEQUENCE [LARGE SCALE GENOMIC DNA]</scope>
    <source>
        <strain evidence="2 3">MCA1-C-A1</strain>
    </source>
</reference>
<protein>
    <recommendedName>
        <fullName evidence="1">YdhG-like domain-containing protein</fullName>
    </recommendedName>
</protein>
<dbReference type="SUPFAM" id="SSF159888">
    <property type="entry name" value="YdhG-like"/>
    <property type="match status" value="1"/>
</dbReference>
<evidence type="ECO:0000259" key="1">
    <source>
        <dbReference type="Pfam" id="PF08818"/>
    </source>
</evidence>
<gene>
    <name evidence="2" type="ORF">CH357_14900</name>
</gene>
<dbReference type="Proteomes" id="UP000232196">
    <property type="component" value="Unassembled WGS sequence"/>
</dbReference>
<evidence type="ECO:0000313" key="2">
    <source>
        <dbReference type="EMBL" id="PJZ24863.1"/>
    </source>
</evidence>
<comment type="caution">
    <text evidence="2">The sequence shown here is derived from an EMBL/GenBank/DDBJ whole genome shotgun (WGS) entry which is preliminary data.</text>
</comment>
<organism evidence="2 3">
    <name type="scientific">Leptospira hartskeerlii</name>
    <dbReference type="NCBI Taxonomy" id="2023177"/>
    <lineage>
        <taxon>Bacteria</taxon>
        <taxon>Pseudomonadati</taxon>
        <taxon>Spirochaetota</taxon>
        <taxon>Spirochaetia</taxon>
        <taxon>Leptospirales</taxon>
        <taxon>Leptospiraceae</taxon>
        <taxon>Leptospira</taxon>
    </lineage>
</organism>
<dbReference type="AlphaFoldDB" id="A0A2M9XAZ8"/>